<dbReference type="Gene3D" id="3.40.140.10">
    <property type="entry name" value="Cytidine Deaminase, domain 2"/>
    <property type="match status" value="1"/>
</dbReference>
<evidence type="ECO:0000256" key="10">
    <source>
        <dbReference type="ARBA" id="ARBA00023002"/>
    </source>
</evidence>
<evidence type="ECO:0000256" key="13">
    <source>
        <dbReference type="PIRSR" id="PIRSR006769-1"/>
    </source>
</evidence>
<dbReference type="InterPro" id="IPR050765">
    <property type="entry name" value="Riboflavin_Biosynth_HTPR"/>
</dbReference>
<evidence type="ECO:0000256" key="5">
    <source>
        <dbReference type="ARBA" id="ARBA00007417"/>
    </source>
</evidence>
<dbReference type="InterPro" id="IPR002125">
    <property type="entry name" value="CMP_dCMP_dom"/>
</dbReference>
<keyword evidence="8 12" id="KW-0862">Zinc</keyword>
<evidence type="ECO:0000256" key="4">
    <source>
        <dbReference type="ARBA" id="ARBA00005259"/>
    </source>
</evidence>
<dbReference type="Pfam" id="PF01872">
    <property type="entry name" value="RibD_C"/>
    <property type="match status" value="1"/>
</dbReference>
<dbReference type="PANTHER" id="PTHR38011">
    <property type="entry name" value="DIHYDROFOLATE REDUCTASE FAMILY PROTEIN (AFU_ORTHOLOGUE AFUA_8G06820)"/>
    <property type="match status" value="1"/>
</dbReference>
<keyword evidence="7 12" id="KW-0479">Metal-binding</keyword>
<dbReference type="GO" id="GO:0008835">
    <property type="term" value="F:diaminohydroxyphosphoribosylaminopyrimidine deaminase activity"/>
    <property type="evidence" value="ECO:0007669"/>
    <property type="project" value="UniProtKB-EC"/>
</dbReference>
<dbReference type="SUPFAM" id="SSF53597">
    <property type="entry name" value="Dihydrofolate reductase-like"/>
    <property type="match status" value="1"/>
</dbReference>
<dbReference type="GO" id="GO:0008703">
    <property type="term" value="F:5-amino-6-(5-phosphoribosylamino)uracil reductase activity"/>
    <property type="evidence" value="ECO:0007669"/>
    <property type="project" value="UniProtKB-EC"/>
</dbReference>
<gene>
    <name evidence="17" type="primary">ribD</name>
    <name evidence="17" type="ORF">BGE01nite_07810</name>
</gene>
<keyword evidence="18" id="KW-1185">Reference proteome</keyword>
<evidence type="ECO:0000256" key="7">
    <source>
        <dbReference type="ARBA" id="ARBA00022723"/>
    </source>
</evidence>
<dbReference type="GO" id="GO:0009231">
    <property type="term" value="P:riboflavin biosynthetic process"/>
    <property type="evidence" value="ECO:0007669"/>
    <property type="project" value="UniProtKB-UniPathway"/>
</dbReference>
<feature type="binding site" evidence="14">
    <location>
        <position position="202"/>
    </location>
    <ligand>
        <name>substrate</name>
    </ligand>
</feature>
<dbReference type="PIRSF" id="PIRSF006769">
    <property type="entry name" value="RibD"/>
    <property type="match status" value="1"/>
</dbReference>
<dbReference type="EMBL" id="BKAG01000003">
    <property type="protein sequence ID" value="GEP41490.1"/>
    <property type="molecule type" value="Genomic_DNA"/>
</dbReference>
<evidence type="ECO:0000256" key="14">
    <source>
        <dbReference type="PIRSR" id="PIRSR006769-2"/>
    </source>
</evidence>
<feature type="binding site" evidence="14">
    <location>
        <position position="194"/>
    </location>
    <ligand>
        <name>NADP(+)</name>
        <dbReference type="ChEBI" id="CHEBI:58349"/>
    </ligand>
</feature>
<proteinExistence type="inferred from homology"/>
<evidence type="ECO:0000313" key="18">
    <source>
        <dbReference type="Proteomes" id="UP000321577"/>
    </source>
</evidence>
<keyword evidence="12" id="KW-0378">Hydrolase</keyword>
<dbReference type="InterPro" id="IPR016193">
    <property type="entry name" value="Cytidine_deaminase-like"/>
</dbReference>
<dbReference type="Proteomes" id="UP000321577">
    <property type="component" value="Unassembled WGS sequence"/>
</dbReference>
<dbReference type="InterPro" id="IPR004794">
    <property type="entry name" value="Eubact_RibD"/>
</dbReference>
<name>A0A512M412_9BACT</name>
<keyword evidence="9 12" id="KW-0521">NADP</keyword>
<feature type="binding site" evidence="15">
    <location>
        <position position="44"/>
    </location>
    <ligand>
        <name>Zn(2+)</name>
        <dbReference type="ChEBI" id="CHEBI:29105"/>
        <note>catalytic</note>
    </ligand>
</feature>
<evidence type="ECO:0000256" key="8">
    <source>
        <dbReference type="ARBA" id="ARBA00022833"/>
    </source>
</evidence>
<feature type="binding site" evidence="14">
    <location>
        <position position="198"/>
    </location>
    <ligand>
        <name>NADP(+)</name>
        <dbReference type="ChEBI" id="CHEBI:58349"/>
    </ligand>
</feature>
<dbReference type="Gene3D" id="3.40.430.10">
    <property type="entry name" value="Dihydrofolate Reductase, subunit A"/>
    <property type="match status" value="2"/>
</dbReference>
<feature type="binding site" evidence="14">
    <location>
        <position position="267"/>
    </location>
    <ligand>
        <name>substrate</name>
    </ligand>
</feature>
<dbReference type="Pfam" id="PF00383">
    <property type="entry name" value="dCMP_cyt_deam_1"/>
    <property type="match status" value="1"/>
</dbReference>
<organism evidence="17 18">
    <name type="scientific">Brevifollis gellanilyticus</name>
    <dbReference type="NCBI Taxonomy" id="748831"/>
    <lineage>
        <taxon>Bacteria</taxon>
        <taxon>Pseudomonadati</taxon>
        <taxon>Verrucomicrobiota</taxon>
        <taxon>Verrucomicrobiia</taxon>
        <taxon>Verrucomicrobiales</taxon>
        <taxon>Verrucomicrobiaceae</taxon>
    </lineage>
</organism>
<dbReference type="PROSITE" id="PS00903">
    <property type="entry name" value="CYT_DCMP_DEAMINASES_1"/>
    <property type="match status" value="1"/>
</dbReference>
<dbReference type="EC" id="3.5.4.26" evidence="12"/>
<comment type="catalytic activity">
    <reaction evidence="12">
        <text>5-amino-6-(5-phospho-D-ribitylamino)uracil + NADP(+) = 5-amino-6-(5-phospho-D-ribosylamino)uracil + NADPH + H(+)</text>
        <dbReference type="Rhea" id="RHEA:17845"/>
        <dbReference type="ChEBI" id="CHEBI:15378"/>
        <dbReference type="ChEBI" id="CHEBI:57783"/>
        <dbReference type="ChEBI" id="CHEBI:58349"/>
        <dbReference type="ChEBI" id="CHEBI:58421"/>
        <dbReference type="ChEBI" id="CHEBI:58453"/>
        <dbReference type="EC" id="1.1.1.193"/>
    </reaction>
</comment>
<evidence type="ECO:0000256" key="9">
    <source>
        <dbReference type="ARBA" id="ARBA00022857"/>
    </source>
</evidence>
<dbReference type="PANTHER" id="PTHR38011:SF7">
    <property type="entry name" value="2,5-DIAMINO-6-RIBOSYLAMINO-4(3H)-PYRIMIDINONE 5'-PHOSPHATE REDUCTASE"/>
    <property type="match status" value="1"/>
</dbReference>
<evidence type="ECO:0000259" key="16">
    <source>
        <dbReference type="PROSITE" id="PS51747"/>
    </source>
</evidence>
<dbReference type="GO" id="GO:0008270">
    <property type="term" value="F:zinc ion binding"/>
    <property type="evidence" value="ECO:0007669"/>
    <property type="project" value="InterPro"/>
</dbReference>
<dbReference type="CDD" id="cd01284">
    <property type="entry name" value="Riboflavin_deaminase-reductase"/>
    <property type="match status" value="1"/>
</dbReference>
<feature type="binding site" evidence="14">
    <location>
        <position position="182"/>
    </location>
    <ligand>
        <name>substrate</name>
    </ligand>
</feature>
<feature type="active site" description="Proton donor" evidence="13">
    <location>
        <position position="46"/>
    </location>
</feature>
<evidence type="ECO:0000256" key="12">
    <source>
        <dbReference type="PIRNR" id="PIRNR006769"/>
    </source>
</evidence>
<evidence type="ECO:0000256" key="3">
    <source>
        <dbReference type="ARBA" id="ARBA00004910"/>
    </source>
</evidence>
<feature type="binding site" evidence="15">
    <location>
        <position position="73"/>
    </location>
    <ligand>
        <name>Zn(2+)</name>
        <dbReference type="ChEBI" id="CHEBI:29105"/>
        <note>catalytic</note>
    </ligand>
</feature>
<dbReference type="AlphaFoldDB" id="A0A512M412"/>
<evidence type="ECO:0000256" key="2">
    <source>
        <dbReference type="ARBA" id="ARBA00004882"/>
    </source>
</evidence>
<sequence length="345" mass="36903">MHLALDQAKRGVGLTSPNPPVGSVIVNHGKIIGQGYHHKAGSPHAEIEALRDAQTYNPKLLPGSTIYVTLEPCCTQGRTGPCTEAIKAAGIKRVVWGALDPNPRHAGRAQEILTSAGISVSTGVLDAECREMIRPFSKWITTGLPYVIAKVGQSLDGRITRPPGEGQWITSESARSHGRRLRARVDAIIVGAGTIRADNPQLTLRDSKSTLKEQPYRVILSRSCNMPETSHVFTDEHKNRTWVLRDLAFLDALKELGQRGIVSVLIEGGADVLGQAFAAQAVDEIVWYIAPRISGSAGLSSIGGAPLASSVEIADVKVMPLGDNVCITGHPVWPKPQTQPAAVQP</sequence>
<comment type="pathway">
    <text evidence="3 12">Cofactor biosynthesis; riboflavin biosynthesis; 5-amino-6-(D-ribitylamino)uracil from GTP: step 3/4.</text>
</comment>
<comment type="catalytic activity">
    <reaction evidence="12">
        <text>2,5-diamino-6-hydroxy-4-(5-phosphoribosylamino)-pyrimidine + H2O + H(+) = 5-amino-6-(5-phospho-D-ribosylamino)uracil + NH4(+)</text>
        <dbReference type="Rhea" id="RHEA:21868"/>
        <dbReference type="ChEBI" id="CHEBI:15377"/>
        <dbReference type="ChEBI" id="CHEBI:15378"/>
        <dbReference type="ChEBI" id="CHEBI:28938"/>
        <dbReference type="ChEBI" id="CHEBI:58453"/>
        <dbReference type="ChEBI" id="CHEBI:58614"/>
        <dbReference type="EC" id="3.5.4.26"/>
    </reaction>
</comment>
<comment type="function">
    <text evidence="1 12">Converts 2,5-diamino-6-(ribosylamino)-4(3h)-pyrimidinone 5'-phosphate into 5-amino-6-(ribosylamino)-2,4(1h,3h)-pyrimidinedione 5'-phosphate.</text>
</comment>
<reference evidence="17 18" key="1">
    <citation type="submission" date="2019-07" db="EMBL/GenBank/DDBJ databases">
        <title>Whole genome shotgun sequence of Brevifollis gellanilyticus NBRC 108608.</title>
        <authorList>
            <person name="Hosoyama A."/>
            <person name="Uohara A."/>
            <person name="Ohji S."/>
            <person name="Ichikawa N."/>
        </authorList>
    </citation>
    <scope>NUCLEOTIDE SEQUENCE [LARGE SCALE GENOMIC DNA]</scope>
    <source>
        <strain evidence="17 18">NBRC 108608</strain>
    </source>
</reference>
<keyword evidence="11" id="KW-0511">Multifunctional enzyme</keyword>
<feature type="binding site" evidence="14">
    <location>
        <position position="168"/>
    </location>
    <ligand>
        <name>NADP(+)</name>
        <dbReference type="ChEBI" id="CHEBI:58349"/>
    </ligand>
</feature>
<evidence type="ECO:0000256" key="1">
    <source>
        <dbReference type="ARBA" id="ARBA00002151"/>
    </source>
</evidence>
<comment type="similarity">
    <text evidence="4 12">In the N-terminal section; belongs to the cytidine and deoxycytidylate deaminase family.</text>
</comment>
<dbReference type="EC" id="1.1.1.193" evidence="12"/>
<dbReference type="SUPFAM" id="SSF53927">
    <property type="entry name" value="Cytidine deaminase-like"/>
    <property type="match status" value="1"/>
</dbReference>
<evidence type="ECO:0000313" key="17">
    <source>
        <dbReference type="EMBL" id="GEP41490.1"/>
    </source>
</evidence>
<dbReference type="InterPro" id="IPR002734">
    <property type="entry name" value="RibDG_C"/>
</dbReference>
<comment type="caution">
    <text evidence="17">The sequence shown here is derived from an EMBL/GenBank/DDBJ whole genome shotgun (WGS) entry which is preliminary data.</text>
</comment>
<keyword evidence="10 12" id="KW-0560">Oxidoreductase</keyword>
<dbReference type="PROSITE" id="PS51747">
    <property type="entry name" value="CYT_DCMP_DEAMINASES_2"/>
    <property type="match status" value="1"/>
</dbReference>
<dbReference type="InterPro" id="IPR024072">
    <property type="entry name" value="DHFR-like_dom_sf"/>
</dbReference>
<keyword evidence="6 12" id="KW-0686">Riboflavin biosynthesis</keyword>
<feature type="binding site" evidence="14">
    <location>
        <position position="205"/>
    </location>
    <ligand>
        <name>substrate</name>
    </ligand>
</feature>
<feature type="domain" description="CMP/dCMP-type deaminase" evidence="16">
    <location>
        <begin position="1"/>
        <end position="110"/>
    </location>
</feature>
<evidence type="ECO:0000256" key="15">
    <source>
        <dbReference type="PIRSR" id="PIRSR006769-3"/>
    </source>
</evidence>
<comment type="similarity">
    <text evidence="5 12">In the C-terminal section; belongs to the HTP reductase family.</text>
</comment>
<dbReference type="UniPathway" id="UPA00275">
    <property type="reaction ID" value="UER00401"/>
</dbReference>
<evidence type="ECO:0000256" key="6">
    <source>
        <dbReference type="ARBA" id="ARBA00022619"/>
    </source>
</evidence>
<evidence type="ECO:0000256" key="11">
    <source>
        <dbReference type="ARBA" id="ARBA00023268"/>
    </source>
</evidence>
<protein>
    <recommendedName>
        <fullName evidence="12">Riboflavin biosynthesis protein RibD</fullName>
    </recommendedName>
    <domain>
        <recommendedName>
            <fullName evidence="12">Diaminohydroxyphosphoribosylaminopyrimidine deaminase</fullName>
            <shortName evidence="12">DRAP deaminase</shortName>
            <ecNumber evidence="12">3.5.4.26</ecNumber>
        </recommendedName>
        <alternativeName>
            <fullName evidence="12">Riboflavin-specific deaminase</fullName>
        </alternativeName>
    </domain>
    <domain>
        <recommendedName>
            <fullName evidence="12">5-amino-6-(5-phosphoribosylamino)uracil reductase</fullName>
            <ecNumber evidence="12">1.1.1.193</ecNumber>
        </recommendedName>
        <alternativeName>
            <fullName evidence="12">HTP reductase</fullName>
        </alternativeName>
    </domain>
</protein>
<feature type="binding site" evidence="15">
    <location>
        <position position="82"/>
    </location>
    <ligand>
        <name>Zn(2+)</name>
        <dbReference type="ChEBI" id="CHEBI:29105"/>
        <note>catalytic</note>
    </ligand>
</feature>
<comment type="pathway">
    <text evidence="2 12">Cofactor biosynthesis; riboflavin biosynthesis; 5-amino-6-(D-ribitylamino)uracil from GTP: step 2/4.</text>
</comment>
<feature type="binding site" evidence="14">
    <location>
        <position position="152"/>
    </location>
    <ligand>
        <name>NADP(+)</name>
        <dbReference type="ChEBI" id="CHEBI:58349"/>
    </ligand>
</feature>
<accession>A0A512M412</accession>
<dbReference type="NCBIfam" id="TIGR00326">
    <property type="entry name" value="eubact_ribD"/>
    <property type="match status" value="1"/>
</dbReference>
<comment type="cofactor">
    <cofactor evidence="12 15">
        <name>Zn(2+)</name>
        <dbReference type="ChEBI" id="CHEBI:29105"/>
    </cofactor>
    <text evidence="12 15">Binds 1 zinc ion.</text>
</comment>
<dbReference type="InterPro" id="IPR016192">
    <property type="entry name" value="APOBEC/CMP_deaminase_Zn-bd"/>
</dbReference>